<dbReference type="EMBL" id="JPOX01000013">
    <property type="protein sequence ID" value="KFX48112.1"/>
    <property type="molecule type" value="Genomic_DNA"/>
</dbReference>
<name>A0A093V6B8_TALMA</name>
<accession>A0A093V6B8</accession>
<dbReference type="CDD" id="cd12087">
    <property type="entry name" value="TM_EGFR-like"/>
    <property type="match status" value="1"/>
</dbReference>
<keyword evidence="2" id="KW-0812">Transmembrane</keyword>
<dbReference type="AlphaFoldDB" id="A0A093V6B8"/>
<keyword evidence="2" id="KW-0472">Membrane</keyword>
<organism evidence="4">
    <name type="scientific">Talaromyces marneffei PM1</name>
    <dbReference type="NCBI Taxonomy" id="1077442"/>
    <lineage>
        <taxon>Eukaryota</taxon>
        <taxon>Fungi</taxon>
        <taxon>Dikarya</taxon>
        <taxon>Ascomycota</taxon>
        <taxon>Pezizomycotina</taxon>
        <taxon>Eurotiomycetes</taxon>
        <taxon>Eurotiomycetidae</taxon>
        <taxon>Eurotiales</taxon>
        <taxon>Trichocomaceae</taxon>
        <taxon>Talaromyces</taxon>
        <taxon>Talaromyces sect. Talaromyces</taxon>
    </lineage>
</organism>
<protein>
    <submittedName>
        <fullName evidence="4">Envelope glycoprotein D</fullName>
    </submittedName>
</protein>
<evidence type="ECO:0000256" key="3">
    <source>
        <dbReference type="SAM" id="SignalP"/>
    </source>
</evidence>
<sequence length="255" mass="27374">MDLIFSLWFVLLVGLHHEVLGQTTSVNTSAQTGTGFIGCSVTDRSSDLDDVRDLCCRLFGCNECRTMTIFQSFPFATPTASNIFCAENWLAFTVYRELPAIATSTSATPTSTTLPATTSFTTIISTSAISTTPISTTPISTTSTSTTPTSSISSPTTSTPTISPSATPTPSGGKNQAWIAGAVVGPVVAIIILAVFIWWLDRRRETPSRVLTLQDQQAMFANYVEQSAGSKKWAEPSVPRELQGQPIIHELDSRP</sequence>
<keyword evidence="4" id="KW-0261">Viral envelope protein</keyword>
<comment type="caution">
    <text evidence="4">The sequence shown here is derived from an EMBL/GenBank/DDBJ whole genome shotgun (WGS) entry which is preliminary data.</text>
</comment>
<feature type="region of interest" description="Disordered" evidence="1">
    <location>
        <begin position="229"/>
        <end position="255"/>
    </location>
</feature>
<keyword evidence="4" id="KW-0946">Virion</keyword>
<dbReference type="HOGENOM" id="CLU_1090620_0_0_1"/>
<reference evidence="4" key="1">
    <citation type="journal article" date="2014" name="PLoS Genet.">
        <title>Signature Gene Expression Reveals Novel Clues to the Molecular Mechanisms of Dimorphic Transition in Penicillium marneffei.</title>
        <authorList>
            <person name="Yang E."/>
            <person name="Wang G."/>
            <person name="Cai J."/>
            <person name="Woo P.C."/>
            <person name="Lau S.K."/>
            <person name="Yuen K.-Y."/>
            <person name="Chow W.-N."/>
            <person name="Lin X."/>
        </authorList>
    </citation>
    <scope>NUCLEOTIDE SEQUENCE [LARGE SCALE GENOMIC DNA]</scope>
    <source>
        <strain evidence="4">PM1</strain>
    </source>
</reference>
<gene>
    <name evidence="4" type="ORF">GQ26_0131810</name>
</gene>
<feature type="signal peptide" evidence="3">
    <location>
        <begin position="1"/>
        <end position="21"/>
    </location>
</feature>
<keyword evidence="3" id="KW-0732">Signal</keyword>
<keyword evidence="2" id="KW-1133">Transmembrane helix</keyword>
<evidence type="ECO:0000256" key="2">
    <source>
        <dbReference type="SAM" id="Phobius"/>
    </source>
</evidence>
<feature type="region of interest" description="Disordered" evidence="1">
    <location>
        <begin position="135"/>
        <end position="173"/>
    </location>
</feature>
<evidence type="ECO:0000313" key="4">
    <source>
        <dbReference type="EMBL" id="KFX48112.1"/>
    </source>
</evidence>
<feature type="chain" id="PRO_5001892655" evidence="3">
    <location>
        <begin position="22"/>
        <end position="255"/>
    </location>
</feature>
<evidence type="ECO:0000256" key="1">
    <source>
        <dbReference type="SAM" id="MobiDB-lite"/>
    </source>
</evidence>
<proteinExistence type="predicted"/>
<feature type="transmembrane region" description="Helical" evidence="2">
    <location>
        <begin position="177"/>
        <end position="200"/>
    </location>
</feature>